<dbReference type="Proteomes" id="UP001630127">
    <property type="component" value="Unassembled WGS sequence"/>
</dbReference>
<keyword evidence="2" id="KW-1185">Reference proteome</keyword>
<reference evidence="1 2" key="1">
    <citation type="submission" date="2024-11" db="EMBL/GenBank/DDBJ databases">
        <title>A near-complete genome assembly of Cinchona calisaya.</title>
        <authorList>
            <person name="Lian D.C."/>
            <person name="Zhao X.W."/>
            <person name="Wei L."/>
        </authorList>
    </citation>
    <scope>NUCLEOTIDE SEQUENCE [LARGE SCALE GENOMIC DNA]</scope>
    <source>
        <tissue evidence="1">Nenye</tissue>
    </source>
</reference>
<dbReference type="EMBL" id="JBJUIK010000012">
    <property type="protein sequence ID" value="KAL3511079.1"/>
    <property type="molecule type" value="Genomic_DNA"/>
</dbReference>
<evidence type="ECO:0000313" key="2">
    <source>
        <dbReference type="Proteomes" id="UP001630127"/>
    </source>
</evidence>
<proteinExistence type="predicted"/>
<protein>
    <submittedName>
        <fullName evidence="1">Uncharacterized protein</fullName>
    </submittedName>
</protein>
<dbReference type="AlphaFoldDB" id="A0ABD2YUR1"/>
<evidence type="ECO:0000313" key="1">
    <source>
        <dbReference type="EMBL" id="KAL3511079.1"/>
    </source>
</evidence>
<comment type="caution">
    <text evidence="1">The sequence shown here is derived from an EMBL/GenBank/DDBJ whole genome shotgun (WGS) entry which is preliminary data.</text>
</comment>
<accession>A0ABD2YUR1</accession>
<sequence>MWQKMEYATPYTVEVHIIDQIGNAEMRNLNIFNTTWLQFRGWAEVRVYGYLRIFLHHNMGSHIVLRYSELGLGIHQMEYPNTYNTLSFAIATRALIRWDNPVLDRPLIVEAGQWAAIAILATRIYIGPGPTNLPPLPAPGGH</sequence>
<name>A0ABD2YUR1_9GENT</name>
<gene>
    <name evidence="1" type="ORF">ACH5RR_030480</name>
</gene>
<organism evidence="1 2">
    <name type="scientific">Cinchona calisaya</name>
    <dbReference type="NCBI Taxonomy" id="153742"/>
    <lineage>
        <taxon>Eukaryota</taxon>
        <taxon>Viridiplantae</taxon>
        <taxon>Streptophyta</taxon>
        <taxon>Embryophyta</taxon>
        <taxon>Tracheophyta</taxon>
        <taxon>Spermatophyta</taxon>
        <taxon>Magnoliopsida</taxon>
        <taxon>eudicotyledons</taxon>
        <taxon>Gunneridae</taxon>
        <taxon>Pentapetalae</taxon>
        <taxon>asterids</taxon>
        <taxon>lamiids</taxon>
        <taxon>Gentianales</taxon>
        <taxon>Rubiaceae</taxon>
        <taxon>Cinchonoideae</taxon>
        <taxon>Cinchoneae</taxon>
        <taxon>Cinchona</taxon>
    </lineage>
</organism>